<evidence type="ECO:0000259" key="2">
    <source>
        <dbReference type="SMART" id="SM00891"/>
    </source>
</evidence>
<dbReference type="GO" id="GO:0048476">
    <property type="term" value="C:Holliday junction resolvase complex"/>
    <property type="evidence" value="ECO:0007669"/>
    <property type="project" value="TreeGrafter"/>
</dbReference>
<dbReference type="InterPro" id="IPR011335">
    <property type="entry name" value="Restrct_endonuc-II-like"/>
</dbReference>
<dbReference type="SUPFAM" id="SSF52980">
    <property type="entry name" value="Restriction endonuclease-like"/>
    <property type="match status" value="1"/>
</dbReference>
<dbReference type="InterPro" id="IPR010994">
    <property type="entry name" value="RuvA_2-like"/>
</dbReference>
<dbReference type="SUPFAM" id="SSF47781">
    <property type="entry name" value="RuvA domain 2-like"/>
    <property type="match status" value="1"/>
</dbReference>
<reference evidence="3" key="1">
    <citation type="journal article" date="2020" name="mSystems">
        <title>Genome- and Community-Level Interaction Insights into Carbon Utilization and Element Cycling Functions of Hydrothermarchaeota in Hydrothermal Sediment.</title>
        <authorList>
            <person name="Zhou Z."/>
            <person name="Liu Y."/>
            <person name="Xu W."/>
            <person name="Pan J."/>
            <person name="Luo Z.H."/>
            <person name="Li M."/>
        </authorList>
    </citation>
    <scope>NUCLEOTIDE SEQUENCE [LARGE SCALE GENOMIC DNA]</scope>
    <source>
        <strain evidence="3">SpSt-123</strain>
    </source>
</reference>
<dbReference type="AlphaFoldDB" id="A0A7C1E4P6"/>
<comment type="caution">
    <text evidence="3">The sequence shown here is derived from an EMBL/GenBank/DDBJ whole genome shotgun (WGS) entry which is preliminary data.</text>
</comment>
<dbReference type="PANTHER" id="PTHR13451">
    <property type="entry name" value="CLASS II CROSSOVER JUNCTION ENDONUCLEASE MUS81"/>
    <property type="match status" value="1"/>
</dbReference>
<feature type="domain" description="ERCC4" evidence="2">
    <location>
        <begin position="12"/>
        <end position="104"/>
    </location>
</feature>
<dbReference type="GO" id="GO:0003677">
    <property type="term" value="F:DNA binding"/>
    <property type="evidence" value="ECO:0007669"/>
    <property type="project" value="InterPro"/>
</dbReference>
<dbReference type="PANTHER" id="PTHR13451:SF0">
    <property type="entry name" value="CROSSOVER JUNCTION ENDONUCLEASE MUS81"/>
    <property type="match status" value="1"/>
</dbReference>
<name>A0A7C1E4P6_9CREN</name>
<proteinExistence type="predicted"/>
<evidence type="ECO:0000313" key="3">
    <source>
        <dbReference type="EMBL" id="HDS11195.1"/>
    </source>
</evidence>
<dbReference type="Pfam" id="PF14520">
    <property type="entry name" value="HHH_5"/>
    <property type="match status" value="1"/>
</dbReference>
<gene>
    <name evidence="3" type="ORF">ENO04_06260</name>
</gene>
<dbReference type="GO" id="GO:0048257">
    <property type="term" value="F:3'-flap endonuclease activity"/>
    <property type="evidence" value="ECO:0007669"/>
    <property type="project" value="TreeGrafter"/>
</dbReference>
<sequence>MIIAQKTLISFDIAIDSRENTLNPIFKEALSKQGLRVIVTKLEEGDFYLPSKTTHLVGVVVERKTWDDLASSVIDKRIWSQANRLRELSRESRVKVYIVIEGDPYEIKEKREMPFNALLSVLDSIQNNYGFTVLFIPDKETLIDWLKYMVHKLKENTAKEEAKAPLIVQKPLKKTSIDDKIKAVVQVLAGPTIGERLLRKFGTLKNIVNASVSELMTVEGIGENRAKELFLVFNKKVEE</sequence>
<dbReference type="CDD" id="cd22367">
    <property type="entry name" value="XPF_ERCC4_MUS81-like"/>
    <property type="match status" value="1"/>
</dbReference>
<dbReference type="GO" id="GO:0000727">
    <property type="term" value="P:double-strand break repair via break-induced replication"/>
    <property type="evidence" value="ECO:0007669"/>
    <property type="project" value="TreeGrafter"/>
</dbReference>
<dbReference type="GO" id="GO:0006308">
    <property type="term" value="P:DNA catabolic process"/>
    <property type="evidence" value="ECO:0007669"/>
    <property type="project" value="InterPro"/>
</dbReference>
<dbReference type="InterPro" id="IPR006166">
    <property type="entry name" value="ERCC4_domain"/>
</dbReference>
<dbReference type="GO" id="GO:0008821">
    <property type="term" value="F:crossover junction DNA endonuclease activity"/>
    <property type="evidence" value="ECO:0007669"/>
    <property type="project" value="InterPro"/>
</dbReference>
<dbReference type="SMART" id="SM00891">
    <property type="entry name" value="ERCC4"/>
    <property type="match status" value="1"/>
</dbReference>
<dbReference type="Gene3D" id="3.40.50.10130">
    <property type="match status" value="1"/>
</dbReference>
<dbReference type="Gene3D" id="1.10.150.20">
    <property type="entry name" value="5' to 3' exonuclease, C-terminal subdomain"/>
    <property type="match status" value="1"/>
</dbReference>
<dbReference type="EMBL" id="DSDY01000187">
    <property type="protein sequence ID" value="HDS11195.1"/>
    <property type="molecule type" value="Genomic_DNA"/>
</dbReference>
<evidence type="ECO:0000256" key="1">
    <source>
        <dbReference type="ARBA" id="ARBA00022801"/>
    </source>
</evidence>
<organism evidence="3">
    <name type="scientific">Fervidicoccus fontis</name>
    <dbReference type="NCBI Taxonomy" id="683846"/>
    <lineage>
        <taxon>Archaea</taxon>
        <taxon>Thermoproteota</taxon>
        <taxon>Thermoprotei</taxon>
        <taxon>Fervidicoccales</taxon>
        <taxon>Fervidicoccaceae</taxon>
        <taxon>Fervidicoccus</taxon>
    </lineage>
</organism>
<accession>A0A7C1E4P6</accession>
<dbReference type="Pfam" id="PF02732">
    <property type="entry name" value="ERCC4"/>
    <property type="match status" value="1"/>
</dbReference>
<protein>
    <recommendedName>
        <fullName evidence="2">ERCC4 domain-containing protein</fullName>
    </recommendedName>
</protein>
<keyword evidence="1" id="KW-0378">Hydrolase</keyword>
<dbReference type="InterPro" id="IPR033309">
    <property type="entry name" value="Mus81"/>
</dbReference>